<evidence type="ECO:0000313" key="2">
    <source>
        <dbReference type="Proteomes" id="UP000308271"/>
    </source>
</evidence>
<reference evidence="1 2" key="1">
    <citation type="submission" date="2019-05" db="EMBL/GenBank/DDBJ databases">
        <title>Draft Whole-Genome sequence of the green sulfur bacterium Chlorobaculum thiosulfatiphilum DSM 249.</title>
        <authorList>
            <person name="Meyer T.E."/>
            <person name="Kyndt J.A."/>
        </authorList>
    </citation>
    <scope>NUCLEOTIDE SEQUENCE [LARGE SCALE GENOMIC DNA]</scope>
    <source>
        <strain evidence="1 2">DSM 249</strain>
    </source>
</reference>
<keyword evidence="2" id="KW-1185">Reference proteome</keyword>
<gene>
    <name evidence="1" type="ORF">FGF66_02220</name>
</gene>
<organism evidence="1 2">
    <name type="scientific">Chlorobaculum thiosulfatiphilum</name>
    <name type="common">Chlorobium limicola f.sp. thiosulfatophilum</name>
    <dbReference type="NCBI Taxonomy" id="115852"/>
    <lineage>
        <taxon>Bacteria</taxon>
        <taxon>Pseudomonadati</taxon>
        <taxon>Chlorobiota</taxon>
        <taxon>Chlorobiia</taxon>
        <taxon>Chlorobiales</taxon>
        <taxon>Chlorobiaceae</taxon>
        <taxon>Chlorobaculum</taxon>
    </lineage>
</organism>
<dbReference type="RefSeq" id="WP_170181171.1">
    <property type="nucleotide sequence ID" value="NZ_VDCH01000003.1"/>
</dbReference>
<protein>
    <submittedName>
        <fullName evidence="1">Uncharacterized protein</fullName>
    </submittedName>
</protein>
<proteinExistence type="predicted"/>
<sequence length="65" mass="7705">MREASRVTRRGGKVVTVFSHRWFPGKEIRLWPERHPFERLGLVLGCYRKSGGQHRNRARQFEAGR</sequence>
<name>A0A5C4S9D4_CHLTI</name>
<accession>A0A5C4S9D4</accession>
<evidence type="ECO:0000313" key="1">
    <source>
        <dbReference type="EMBL" id="TNJ39777.1"/>
    </source>
</evidence>
<dbReference type="Proteomes" id="UP000308271">
    <property type="component" value="Unassembled WGS sequence"/>
</dbReference>
<comment type="caution">
    <text evidence="1">The sequence shown here is derived from an EMBL/GenBank/DDBJ whole genome shotgun (WGS) entry which is preliminary data.</text>
</comment>
<dbReference type="EMBL" id="VDCH01000003">
    <property type="protein sequence ID" value="TNJ39777.1"/>
    <property type="molecule type" value="Genomic_DNA"/>
</dbReference>
<dbReference type="AlphaFoldDB" id="A0A5C4S9D4"/>